<accession>A0AA39JY36</accession>
<dbReference type="AlphaFoldDB" id="A0AA39JY36"/>
<dbReference type="EMBL" id="JAUEPT010000006">
    <property type="protein sequence ID" value="KAK0451060.1"/>
    <property type="molecule type" value="Genomic_DNA"/>
</dbReference>
<evidence type="ECO:0000313" key="3">
    <source>
        <dbReference type="Proteomes" id="UP001175226"/>
    </source>
</evidence>
<feature type="region of interest" description="Disordered" evidence="1">
    <location>
        <begin position="114"/>
        <end position="160"/>
    </location>
</feature>
<gene>
    <name evidence="2" type="ORF">EV421DRAFT_1899288</name>
</gene>
<evidence type="ECO:0000313" key="2">
    <source>
        <dbReference type="EMBL" id="KAK0451060.1"/>
    </source>
</evidence>
<reference evidence="2" key="1">
    <citation type="submission" date="2023-06" db="EMBL/GenBank/DDBJ databases">
        <authorList>
            <consortium name="Lawrence Berkeley National Laboratory"/>
            <person name="Ahrendt S."/>
            <person name="Sahu N."/>
            <person name="Indic B."/>
            <person name="Wong-Bajracharya J."/>
            <person name="Merenyi Z."/>
            <person name="Ke H.-M."/>
            <person name="Monk M."/>
            <person name="Kocsube S."/>
            <person name="Drula E."/>
            <person name="Lipzen A."/>
            <person name="Balint B."/>
            <person name="Henrissat B."/>
            <person name="Andreopoulos B."/>
            <person name="Martin F.M."/>
            <person name="Harder C.B."/>
            <person name="Rigling D."/>
            <person name="Ford K.L."/>
            <person name="Foster G.D."/>
            <person name="Pangilinan J."/>
            <person name="Papanicolaou A."/>
            <person name="Barry K."/>
            <person name="LaButti K."/>
            <person name="Viragh M."/>
            <person name="Koriabine M."/>
            <person name="Yan M."/>
            <person name="Riley R."/>
            <person name="Champramary S."/>
            <person name="Plett K.L."/>
            <person name="Tsai I.J."/>
            <person name="Slot J."/>
            <person name="Sipos G."/>
            <person name="Plett J."/>
            <person name="Nagy L.G."/>
            <person name="Grigoriev I.V."/>
        </authorList>
    </citation>
    <scope>NUCLEOTIDE SEQUENCE</scope>
    <source>
        <strain evidence="2">FPL87.14</strain>
    </source>
</reference>
<dbReference type="Proteomes" id="UP001175226">
    <property type="component" value="Unassembled WGS sequence"/>
</dbReference>
<organism evidence="2 3">
    <name type="scientific">Armillaria borealis</name>
    <dbReference type="NCBI Taxonomy" id="47425"/>
    <lineage>
        <taxon>Eukaryota</taxon>
        <taxon>Fungi</taxon>
        <taxon>Dikarya</taxon>
        <taxon>Basidiomycota</taxon>
        <taxon>Agaricomycotina</taxon>
        <taxon>Agaricomycetes</taxon>
        <taxon>Agaricomycetidae</taxon>
        <taxon>Agaricales</taxon>
        <taxon>Marasmiineae</taxon>
        <taxon>Physalacriaceae</taxon>
        <taxon>Armillaria</taxon>
    </lineage>
</organism>
<protein>
    <submittedName>
        <fullName evidence="2">Uncharacterized protein</fullName>
    </submittedName>
</protein>
<sequence>MGNAIRTTARPSNSLQVDVEEEVSLYAWNGYFECTAVHKSATKLKRGFGICRISEPPEGCANTARRTSTKACFVPLPRRKSSLSWWLEVGKWSKKLMLVPAYLYGSVCEKSPFSPTTTSNMPKALTQRRDHDPAHPYLRPQIPSPRRSRRTAAGQDTVDPRVAVADTPVHPLAFPLDLVVPAEHALAGGGQPAQRFKAFMVAVAVLQLRGTWLTVFSMIADESIVDSTLRTRRYLHIPSHFTILPKLH</sequence>
<proteinExistence type="predicted"/>
<comment type="caution">
    <text evidence="2">The sequence shown here is derived from an EMBL/GenBank/DDBJ whole genome shotgun (WGS) entry which is preliminary data.</text>
</comment>
<evidence type="ECO:0000256" key="1">
    <source>
        <dbReference type="SAM" id="MobiDB-lite"/>
    </source>
</evidence>
<keyword evidence="3" id="KW-1185">Reference proteome</keyword>
<name>A0AA39JY36_9AGAR</name>